<evidence type="ECO:0000313" key="3">
    <source>
        <dbReference type="EMBL" id="MFC4541176.1"/>
    </source>
</evidence>
<sequence>MTRLTRLLELRRFLPLTAAGLFVLALTMPVWRIVLTAPQYMDPLVVELYAYPRLGGDFGEVHSLNKYVGFYYPDPVYVDPNYDVHEKAVAVPEWVLGPVVFVGLALASAVVACLPSGRPLRRGVTALVAGTIAIFGAMLAIIQYRLYQAGHSLDPDAPLSGVEGFTPPVLGTYEVANISGNAWFGPGGYVTLIAVGLLVVAFRFRDSGATVRDVPALFRSGSDRVRARIRGWCDRSGPDDRSGTDGGAGTRSDETPRAESRATDPTRSTPEGESP</sequence>
<organism evidence="3 4">
    <name type="scientific">Halosolutus amylolyticus</name>
    <dbReference type="NCBI Taxonomy" id="2932267"/>
    <lineage>
        <taxon>Archaea</taxon>
        <taxon>Methanobacteriati</taxon>
        <taxon>Methanobacteriota</taxon>
        <taxon>Stenosarchaea group</taxon>
        <taxon>Halobacteria</taxon>
        <taxon>Halobacteriales</taxon>
        <taxon>Natrialbaceae</taxon>
        <taxon>Halosolutus</taxon>
    </lineage>
</organism>
<keyword evidence="4" id="KW-1185">Reference proteome</keyword>
<evidence type="ECO:0000256" key="1">
    <source>
        <dbReference type="SAM" id="MobiDB-lite"/>
    </source>
</evidence>
<feature type="region of interest" description="Disordered" evidence="1">
    <location>
        <begin position="232"/>
        <end position="275"/>
    </location>
</feature>
<evidence type="ECO:0000256" key="2">
    <source>
        <dbReference type="SAM" id="Phobius"/>
    </source>
</evidence>
<keyword evidence="2" id="KW-0472">Membrane</keyword>
<feature type="compositionally biased region" description="Basic and acidic residues" evidence="1">
    <location>
        <begin position="232"/>
        <end position="243"/>
    </location>
</feature>
<feature type="compositionally biased region" description="Basic and acidic residues" evidence="1">
    <location>
        <begin position="251"/>
        <end position="264"/>
    </location>
</feature>
<feature type="transmembrane region" description="Helical" evidence="2">
    <location>
        <begin position="12"/>
        <end position="34"/>
    </location>
</feature>
<keyword evidence="2" id="KW-1133">Transmembrane helix</keyword>
<comment type="caution">
    <text evidence="3">The sequence shown here is derived from an EMBL/GenBank/DDBJ whole genome shotgun (WGS) entry which is preliminary data.</text>
</comment>
<feature type="transmembrane region" description="Helical" evidence="2">
    <location>
        <begin position="94"/>
        <end position="114"/>
    </location>
</feature>
<feature type="transmembrane region" description="Helical" evidence="2">
    <location>
        <begin position="183"/>
        <end position="202"/>
    </location>
</feature>
<name>A0ABD5PKQ5_9EURY</name>
<feature type="compositionally biased region" description="Polar residues" evidence="1">
    <location>
        <begin position="265"/>
        <end position="275"/>
    </location>
</feature>
<gene>
    <name evidence="3" type="ORF">ACFO5R_04440</name>
</gene>
<keyword evidence="2" id="KW-0812">Transmembrane</keyword>
<feature type="transmembrane region" description="Helical" evidence="2">
    <location>
        <begin position="126"/>
        <end position="146"/>
    </location>
</feature>
<dbReference type="AlphaFoldDB" id="A0ABD5PKQ5"/>
<reference evidence="3 4" key="1">
    <citation type="journal article" date="2019" name="Int. J. Syst. Evol. Microbiol.">
        <title>The Global Catalogue of Microorganisms (GCM) 10K type strain sequencing project: providing services to taxonomists for standard genome sequencing and annotation.</title>
        <authorList>
            <consortium name="The Broad Institute Genomics Platform"/>
            <consortium name="The Broad Institute Genome Sequencing Center for Infectious Disease"/>
            <person name="Wu L."/>
            <person name="Ma J."/>
        </authorList>
    </citation>
    <scope>NUCLEOTIDE SEQUENCE [LARGE SCALE GENOMIC DNA]</scope>
    <source>
        <strain evidence="3 4">WLHS5</strain>
    </source>
</reference>
<proteinExistence type="predicted"/>
<protein>
    <submittedName>
        <fullName evidence="3">Uncharacterized protein</fullName>
    </submittedName>
</protein>
<dbReference type="Proteomes" id="UP001595898">
    <property type="component" value="Unassembled WGS sequence"/>
</dbReference>
<dbReference type="RefSeq" id="WP_250139317.1">
    <property type="nucleotide sequence ID" value="NZ_JALIQP010000001.1"/>
</dbReference>
<evidence type="ECO:0000313" key="4">
    <source>
        <dbReference type="Proteomes" id="UP001595898"/>
    </source>
</evidence>
<accession>A0ABD5PKQ5</accession>
<dbReference type="EMBL" id="JBHSFA010000002">
    <property type="protein sequence ID" value="MFC4541176.1"/>
    <property type="molecule type" value="Genomic_DNA"/>
</dbReference>